<dbReference type="AlphaFoldDB" id="A0A5B7GKT5"/>
<evidence type="ECO:0000313" key="1">
    <source>
        <dbReference type="EMBL" id="MPC57628.1"/>
    </source>
</evidence>
<reference evidence="1 2" key="1">
    <citation type="submission" date="2019-05" db="EMBL/GenBank/DDBJ databases">
        <title>Another draft genome of Portunus trituberculatus and its Hox gene families provides insights of decapod evolution.</title>
        <authorList>
            <person name="Jeong J.-H."/>
            <person name="Song I."/>
            <person name="Kim S."/>
            <person name="Choi T."/>
            <person name="Kim D."/>
            <person name="Ryu S."/>
            <person name="Kim W."/>
        </authorList>
    </citation>
    <scope>NUCLEOTIDE SEQUENCE [LARGE SCALE GENOMIC DNA]</scope>
    <source>
        <tissue evidence="1">Muscle</tissue>
    </source>
</reference>
<organism evidence="1 2">
    <name type="scientific">Portunus trituberculatus</name>
    <name type="common">Swimming crab</name>
    <name type="synonym">Neptunus trituberculatus</name>
    <dbReference type="NCBI Taxonomy" id="210409"/>
    <lineage>
        <taxon>Eukaryota</taxon>
        <taxon>Metazoa</taxon>
        <taxon>Ecdysozoa</taxon>
        <taxon>Arthropoda</taxon>
        <taxon>Crustacea</taxon>
        <taxon>Multicrustacea</taxon>
        <taxon>Malacostraca</taxon>
        <taxon>Eumalacostraca</taxon>
        <taxon>Eucarida</taxon>
        <taxon>Decapoda</taxon>
        <taxon>Pleocyemata</taxon>
        <taxon>Brachyura</taxon>
        <taxon>Eubrachyura</taxon>
        <taxon>Portunoidea</taxon>
        <taxon>Portunidae</taxon>
        <taxon>Portuninae</taxon>
        <taxon>Portunus</taxon>
    </lineage>
</organism>
<dbReference type="Proteomes" id="UP000324222">
    <property type="component" value="Unassembled WGS sequence"/>
</dbReference>
<name>A0A5B7GKT5_PORTR</name>
<proteinExistence type="predicted"/>
<evidence type="ECO:0000313" key="2">
    <source>
        <dbReference type="Proteomes" id="UP000324222"/>
    </source>
</evidence>
<protein>
    <submittedName>
        <fullName evidence="1">Uncharacterized protein</fullName>
    </submittedName>
</protein>
<dbReference type="EMBL" id="VSRR010014940">
    <property type="protein sequence ID" value="MPC57628.1"/>
    <property type="molecule type" value="Genomic_DNA"/>
</dbReference>
<sequence>MLKSTSPSFQNAKFICDLVASDTVVESVESYPIDKELLGQLVRSADEVTASCRATPKLSPQQAITEYTLTSSSL</sequence>
<keyword evidence="2" id="KW-1185">Reference proteome</keyword>
<gene>
    <name evidence="1" type="ORF">E2C01_051613</name>
</gene>
<comment type="caution">
    <text evidence="1">The sequence shown here is derived from an EMBL/GenBank/DDBJ whole genome shotgun (WGS) entry which is preliminary data.</text>
</comment>
<accession>A0A5B7GKT5</accession>